<comment type="similarity">
    <text evidence="2">Belongs to the bacterial sugar transferase family.</text>
</comment>
<dbReference type="STRING" id="1235591.CAK95_27460"/>
<sequence length="547" mass="61557">MALSTISSAITAIQNGPLPKLTARWSVKRMNSRPTIQASKAVACPDDCEVVDFPGSLDWSRRLSARDFWRAAATSDSKAPYLAWDRFFALNARTIPIIAAIVDFIVLTAITFEAGAIYHYFVFDALPSPAFYFSATIGMVALFVVQCGLARDYSTKSLRNAKEQLRLVFGRWNIAFSVFVVALFMIQATDFYSRGAIVSQYAVGIAAAVVLRLLLSRFVESGLQRGIIRGRKVIMIGRKEILNDVQASLNRDSAGTEVVDIIALDPNDAHGKRVALQRVKAIARHMPVEDIVIALPWQDHAHIREFVEGLSTIPATVHLAPDQSWVWIRDLVLNRVGRVHTLRLARAPLTLKDRCLKRAFDIAMAGTLLVLAAPILLLIGVCIKLDSDGPVLFRQRRNGFNQREFRVFKFRTMTTMDDGDVIRQAERNDSRVTSVGRFLRRTNLDEVPQLLNVLAGDMSLVGPRPHAVAHDNEYEERIRLYASRHKVKPGITGWAQVNGLRGETDTVDKMIRRVEYDLFYIDHWSVMFDIKIMLTTILSPRSYRNAY</sequence>
<dbReference type="PANTHER" id="PTHR30576">
    <property type="entry name" value="COLANIC BIOSYNTHESIS UDP-GLUCOSE LIPID CARRIER TRANSFERASE"/>
    <property type="match status" value="1"/>
</dbReference>
<proteinExistence type="inferred from homology"/>
<accession>A0A1W6ZYS3</accession>
<name>A0A1W6ZYS3_9HYPH</name>
<evidence type="ECO:0000256" key="3">
    <source>
        <dbReference type="ARBA" id="ARBA00022679"/>
    </source>
</evidence>
<feature type="transmembrane region" description="Helical" evidence="8">
    <location>
        <begin position="130"/>
        <end position="149"/>
    </location>
</feature>
<feature type="transmembrane region" description="Helical" evidence="8">
    <location>
        <begin position="362"/>
        <end position="381"/>
    </location>
</feature>
<dbReference type="KEGG" id="psin:CAK95_27460"/>
<dbReference type="AlphaFoldDB" id="A0A1W6ZYS3"/>
<dbReference type="InterPro" id="IPR003362">
    <property type="entry name" value="Bact_transf"/>
</dbReference>
<dbReference type="NCBIfam" id="TIGR03023">
    <property type="entry name" value="WcaJ_sugtrans"/>
    <property type="match status" value="1"/>
</dbReference>
<keyword evidence="7" id="KW-0270">Exopolysaccharide synthesis</keyword>
<keyword evidence="3 10" id="KW-0808">Transferase</keyword>
<gene>
    <name evidence="10" type="ORF">CAK95_27460</name>
</gene>
<dbReference type="GO" id="GO:0089702">
    <property type="term" value="F:undecaprenyl-phosphate glucose phosphotransferase activity"/>
    <property type="evidence" value="ECO:0007669"/>
    <property type="project" value="TreeGrafter"/>
</dbReference>
<evidence type="ECO:0000256" key="7">
    <source>
        <dbReference type="ARBA" id="ARBA00023169"/>
    </source>
</evidence>
<keyword evidence="11" id="KW-1185">Reference proteome</keyword>
<reference evidence="10 11" key="1">
    <citation type="submission" date="2017-05" db="EMBL/GenBank/DDBJ databases">
        <title>Full genome sequence of Pseudorhodoplanes sinuspersici.</title>
        <authorList>
            <person name="Dastgheib S.M.M."/>
            <person name="Shavandi M."/>
            <person name="Tirandaz H."/>
        </authorList>
    </citation>
    <scope>NUCLEOTIDE SEQUENCE [LARGE SCALE GENOMIC DNA]</scope>
    <source>
        <strain evidence="10 11">RIPI110</strain>
    </source>
</reference>
<comment type="subcellular location">
    <subcellularLocation>
        <location evidence="1">Membrane</location>
        <topology evidence="1">Multi-pass membrane protein</topology>
    </subcellularLocation>
</comment>
<dbReference type="PANTHER" id="PTHR30576:SF21">
    <property type="entry name" value="UDP-GLUCOSE:UNDECAPRENYL-PHOSPHATE GLUCOSE-1-PHOSPHATE TRANSFERASE"/>
    <property type="match status" value="1"/>
</dbReference>
<feature type="transmembrane region" description="Helical" evidence="8">
    <location>
        <begin position="95"/>
        <end position="118"/>
    </location>
</feature>
<dbReference type="GO" id="GO:0009242">
    <property type="term" value="P:colanic acid biosynthetic process"/>
    <property type="evidence" value="ECO:0007669"/>
    <property type="project" value="TreeGrafter"/>
</dbReference>
<feature type="transmembrane region" description="Helical" evidence="8">
    <location>
        <begin position="195"/>
        <end position="215"/>
    </location>
</feature>
<dbReference type="InterPro" id="IPR017475">
    <property type="entry name" value="EPS_sugar_tfrase"/>
</dbReference>
<evidence type="ECO:0000313" key="11">
    <source>
        <dbReference type="Proteomes" id="UP000194137"/>
    </source>
</evidence>
<dbReference type="GO" id="GO:0016020">
    <property type="term" value="C:membrane"/>
    <property type="evidence" value="ECO:0007669"/>
    <property type="project" value="UniProtKB-SubCell"/>
</dbReference>
<evidence type="ECO:0000256" key="1">
    <source>
        <dbReference type="ARBA" id="ARBA00004141"/>
    </source>
</evidence>
<keyword evidence="4 8" id="KW-0812">Transmembrane</keyword>
<protein>
    <submittedName>
        <fullName evidence="10">Undecaprenyl-phosphate glucose phosphotransferase</fullName>
    </submittedName>
</protein>
<keyword evidence="6 8" id="KW-0472">Membrane</keyword>
<evidence type="ECO:0000256" key="4">
    <source>
        <dbReference type="ARBA" id="ARBA00022692"/>
    </source>
</evidence>
<evidence type="ECO:0000313" key="10">
    <source>
        <dbReference type="EMBL" id="ARQ02428.1"/>
    </source>
</evidence>
<evidence type="ECO:0000256" key="2">
    <source>
        <dbReference type="ARBA" id="ARBA00006464"/>
    </source>
</evidence>
<keyword evidence="5 8" id="KW-1133">Transmembrane helix</keyword>
<dbReference type="GO" id="GO:0000271">
    <property type="term" value="P:polysaccharide biosynthetic process"/>
    <property type="evidence" value="ECO:0007669"/>
    <property type="project" value="UniProtKB-KW"/>
</dbReference>
<organism evidence="10 11">
    <name type="scientific">Pseudorhodoplanes sinuspersici</name>
    <dbReference type="NCBI Taxonomy" id="1235591"/>
    <lineage>
        <taxon>Bacteria</taxon>
        <taxon>Pseudomonadati</taxon>
        <taxon>Pseudomonadota</taxon>
        <taxon>Alphaproteobacteria</taxon>
        <taxon>Hyphomicrobiales</taxon>
        <taxon>Pseudorhodoplanes</taxon>
    </lineage>
</organism>
<dbReference type="Proteomes" id="UP000194137">
    <property type="component" value="Chromosome"/>
</dbReference>
<evidence type="ECO:0000256" key="6">
    <source>
        <dbReference type="ARBA" id="ARBA00023136"/>
    </source>
</evidence>
<dbReference type="Pfam" id="PF13727">
    <property type="entry name" value="CoA_binding_3"/>
    <property type="match status" value="1"/>
</dbReference>
<dbReference type="InterPro" id="IPR017473">
    <property type="entry name" value="Undecaprenyl-P_gluc_Ptfrase"/>
</dbReference>
<dbReference type="EMBL" id="CP021112">
    <property type="protein sequence ID" value="ARQ02428.1"/>
    <property type="molecule type" value="Genomic_DNA"/>
</dbReference>
<evidence type="ECO:0000256" key="8">
    <source>
        <dbReference type="SAM" id="Phobius"/>
    </source>
</evidence>
<dbReference type="Pfam" id="PF02397">
    <property type="entry name" value="Bac_transf"/>
    <property type="match status" value="1"/>
</dbReference>
<evidence type="ECO:0000256" key="5">
    <source>
        <dbReference type="ARBA" id="ARBA00022989"/>
    </source>
</evidence>
<dbReference type="NCBIfam" id="TIGR03025">
    <property type="entry name" value="EPS_sugtrans"/>
    <property type="match status" value="1"/>
</dbReference>
<evidence type="ECO:0000259" key="9">
    <source>
        <dbReference type="Pfam" id="PF02397"/>
    </source>
</evidence>
<feature type="transmembrane region" description="Helical" evidence="8">
    <location>
        <begin position="170"/>
        <end position="189"/>
    </location>
</feature>
<feature type="domain" description="Bacterial sugar transferase" evidence="9">
    <location>
        <begin position="357"/>
        <end position="538"/>
    </location>
</feature>